<dbReference type="SUPFAM" id="SSF56672">
    <property type="entry name" value="DNA/RNA polymerases"/>
    <property type="match status" value="1"/>
</dbReference>
<dbReference type="EC" id="3.1.1.-" evidence="7"/>
<dbReference type="Pfam" id="PF01734">
    <property type="entry name" value="Patatin"/>
    <property type="match status" value="1"/>
</dbReference>
<keyword evidence="5 6" id="KW-0443">Lipid metabolism</keyword>
<feature type="short sequence motif" description="GXSXG" evidence="6">
    <location>
        <begin position="171"/>
        <end position="175"/>
    </location>
</feature>
<feature type="domain" description="PNPLA" evidence="8">
    <location>
        <begin position="129"/>
        <end position="335"/>
    </location>
</feature>
<comment type="caution">
    <text evidence="9">The sequence shown here is derived from an EMBL/GenBank/DDBJ whole genome shotgun (WGS) entry which is preliminary data.</text>
</comment>
<dbReference type="PANTHER" id="PTHR32176:SF92">
    <property type="entry name" value="XYLOSE ISOMERASE"/>
    <property type="match status" value="1"/>
</dbReference>
<evidence type="ECO:0000256" key="3">
    <source>
        <dbReference type="ARBA" id="ARBA00022821"/>
    </source>
</evidence>
<dbReference type="CDD" id="cd07214">
    <property type="entry name" value="Pat17_isozyme_like"/>
    <property type="match status" value="1"/>
</dbReference>
<keyword evidence="4 6" id="KW-0442">Lipid degradation</keyword>
<evidence type="ECO:0000259" key="8">
    <source>
        <dbReference type="PROSITE" id="PS51635"/>
    </source>
</evidence>
<dbReference type="FunFam" id="3.40.1090.10:FF:000005">
    <property type="entry name" value="Patatin"/>
    <property type="match status" value="1"/>
</dbReference>
<dbReference type="AlphaFoldDB" id="A0A9N7MHU9"/>
<feature type="short sequence motif" description="DGA/G" evidence="6">
    <location>
        <begin position="322"/>
        <end position="324"/>
    </location>
</feature>
<dbReference type="Proteomes" id="UP001153555">
    <property type="component" value="Unassembled WGS sequence"/>
</dbReference>
<comment type="similarity">
    <text evidence="1 7">Belongs to the patatin family.</text>
</comment>
<dbReference type="GO" id="GO:0047372">
    <property type="term" value="F:monoacylglycerol lipase activity"/>
    <property type="evidence" value="ECO:0007669"/>
    <property type="project" value="TreeGrafter"/>
</dbReference>
<dbReference type="GO" id="GO:0016042">
    <property type="term" value="P:lipid catabolic process"/>
    <property type="evidence" value="ECO:0007669"/>
    <property type="project" value="UniProtKB-UniRule"/>
</dbReference>
<feature type="short sequence motif" description="GXGXXG" evidence="6">
    <location>
        <begin position="133"/>
        <end position="138"/>
    </location>
</feature>
<name>A0A9N7MHU9_STRHE</name>
<dbReference type="EMBL" id="CACSLK010006441">
    <property type="protein sequence ID" value="CAA0810661.1"/>
    <property type="molecule type" value="Genomic_DNA"/>
</dbReference>
<organism evidence="9 10">
    <name type="scientific">Striga hermonthica</name>
    <name type="common">Purple witchweed</name>
    <name type="synonym">Buchnera hermonthica</name>
    <dbReference type="NCBI Taxonomy" id="68872"/>
    <lineage>
        <taxon>Eukaryota</taxon>
        <taxon>Viridiplantae</taxon>
        <taxon>Streptophyta</taxon>
        <taxon>Embryophyta</taxon>
        <taxon>Tracheophyta</taxon>
        <taxon>Spermatophyta</taxon>
        <taxon>Magnoliopsida</taxon>
        <taxon>eudicotyledons</taxon>
        <taxon>Gunneridae</taxon>
        <taxon>Pentapetalae</taxon>
        <taxon>asterids</taxon>
        <taxon>lamiids</taxon>
        <taxon>Lamiales</taxon>
        <taxon>Orobanchaceae</taxon>
        <taxon>Buchnereae</taxon>
        <taxon>Striga</taxon>
    </lineage>
</organism>
<evidence type="ECO:0000256" key="2">
    <source>
        <dbReference type="ARBA" id="ARBA00022801"/>
    </source>
</evidence>
<keyword evidence="3" id="KW-0611">Plant defense</keyword>
<evidence type="ECO:0000256" key="6">
    <source>
        <dbReference type="PROSITE-ProRule" id="PRU01161"/>
    </source>
</evidence>
<evidence type="ECO:0000256" key="4">
    <source>
        <dbReference type="ARBA" id="ARBA00022963"/>
    </source>
</evidence>
<sequence length="511" mass="56168">MTEELQALQKTHTWDFVDLPAGKTPIGCKWVYKIKTNSDGSIERYKARLVAKGHSQEYGIDYEETIAPVARLTTVRCLLAVAAVRRWSLLQLDVKNAFLHGALSEEVYMTPPPGSLTLPPTNGNLITILSIDGGGIRGIIPAKILELLEAELQKLDGEDARLADYFDVMAGTSTGGLVTAMLAAPDANNRPLYAAKDIAPFYVKHGPSIFPYKGGIVGSIGRTLGMLLGPKYNGKYLKKILKENLGETKLHQTLTNVVIPTFDIKNMQPAIFSSYEMKTLNYTDVKLSDICIGTSAAPTYLPAHHFKNADNAGKSWEFHLIDGGVAANNPTLVAIREVSKQISRNDPDFFPIQPLDFGRFLVVSLGTGSDKQEHKYTAEMAGKWGVFGWFLQDNSVPIVDVFNQASKDMVDYFLCVVFQGLRSQDNYLRIQDDSLSGPNSSVDDTTKQNLSDLVKIGENLLKAPVSRINLQTGNTEPVPNGGTNEQALIKFAKLLSDEQKLRKSNSQKTKN</sequence>
<dbReference type="InterPro" id="IPR002641">
    <property type="entry name" value="PNPLA_dom"/>
</dbReference>
<dbReference type="InterPro" id="IPR013103">
    <property type="entry name" value="RVT_2"/>
</dbReference>
<evidence type="ECO:0000256" key="1">
    <source>
        <dbReference type="ARBA" id="ARBA00010240"/>
    </source>
</evidence>
<dbReference type="PROSITE" id="PS51635">
    <property type="entry name" value="PNPLA"/>
    <property type="match status" value="1"/>
</dbReference>
<dbReference type="GO" id="GO:0006952">
    <property type="term" value="P:defense response"/>
    <property type="evidence" value="ECO:0007669"/>
    <property type="project" value="UniProtKB-KW"/>
</dbReference>
<dbReference type="GO" id="GO:0004620">
    <property type="term" value="F:phospholipase activity"/>
    <property type="evidence" value="ECO:0007669"/>
    <property type="project" value="TreeGrafter"/>
</dbReference>
<gene>
    <name evidence="9" type="ORF">SHERM_12209</name>
</gene>
<feature type="active site" description="Proton acceptor" evidence="6">
    <location>
        <position position="322"/>
    </location>
</feature>
<evidence type="ECO:0000256" key="7">
    <source>
        <dbReference type="RuleBase" id="RU361262"/>
    </source>
</evidence>
<evidence type="ECO:0000256" key="5">
    <source>
        <dbReference type="ARBA" id="ARBA00023098"/>
    </source>
</evidence>
<dbReference type="OrthoDB" id="1658288at2759"/>
<keyword evidence="10" id="KW-1185">Reference proteome</keyword>
<dbReference type="Pfam" id="PF07727">
    <property type="entry name" value="RVT_2"/>
    <property type="match status" value="1"/>
</dbReference>
<protein>
    <recommendedName>
        <fullName evidence="7">Patatin</fullName>
        <ecNumber evidence="7">3.1.1.-</ecNumber>
    </recommendedName>
</protein>
<proteinExistence type="inferred from homology"/>
<dbReference type="PANTHER" id="PTHR32176">
    <property type="entry name" value="XYLOSE ISOMERASE"/>
    <property type="match status" value="1"/>
</dbReference>
<accession>A0A9N7MHU9</accession>
<dbReference type="InterPro" id="IPR016035">
    <property type="entry name" value="Acyl_Trfase/lysoPLipase"/>
</dbReference>
<evidence type="ECO:0000313" key="9">
    <source>
        <dbReference type="EMBL" id="CAA0810661.1"/>
    </source>
</evidence>
<keyword evidence="2 6" id="KW-0378">Hydrolase</keyword>
<comment type="function">
    <text evidence="7">Lipolytic acyl hydrolase (LAH).</text>
</comment>
<comment type="domain">
    <text evidence="7">The nitrogen atoms of the two glycine residues in the GGXR motif define the oxyanion hole, and stabilize the oxyanion that forms during the nucleophilic attack by the catalytic serine during substrate cleavage.</text>
</comment>
<evidence type="ECO:0000313" key="10">
    <source>
        <dbReference type="Proteomes" id="UP001153555"/>
    </source>
</evidence>
<dbReference type="SUPFAM" id="SSF52151">
    <property type="entry name" value="FabD/lysophospholipase-like"/>
    <property type="match status" value="1"/>
</dbReference>
<dbReference type="InterPro" id="IPR043502">
    <property type="entry name" value="DNA/RNA_pol_sf"/>
</dbReference>
<feature type="active site" description="Nucleophile" evidence="6">
    <location>
        <position position="173"/>
    </location>
</feature>
<dbReference type="Gene3D" id="3.40.1090.10">
    <property type="entry name" value="Cytosolic phospholipase A2 catalytic domain"/>
    <property type="match status" value="1"/>
</dbReference>
<reference evidence="9" key="1">
    <citation type="submission" date="2019-12" db="EMBL/GenBank/DDBJ databases">
        <authorList>
            <person name="Scholes J."/>
        </authorList>
    </citation>
    <scope>NUCLEOTIDE SEQUENCE</scope>
</reference>